<dbReference type="EMBL" id="CAXAMN010028728">
    <property type="protein sequence ID" value="CAK9117546.1"/>
    <property type="molecule type" value="Genomic_DNA"/>
</dbReference>
<dbReference type="Proteomes" id="UP001642484">
    <property type="component" value="Unassembled WGS sequence"/>
</dbReference>
<keyword evidence="1" id="KW-0812">Transmembrane</keyword>
<evidence type="ECO:0000313" key="2">
    <source>
        <dbReference type="EMBL" id="CAK9117546.1"/>
    </source>
</evidence>
<keyword evidence="3" id="KW-1185">Reference proteome</keyword>
<keyword evidence="1" id="KW-0472">Membrane</keyword>
<name>A0ABP0SYT6_9DINO</name>
<feature type="transmembrane region" description="Helical" evidence="1">
    <location>
        <begin position="198"/>
        <end position="226"/>
    </location>
</feature>
<evidence type="ECO:0000313" key="3">
    <source>
        <dbReference type="Proteomes" id="UP001642484"/>
    </source>
</evidence>
<organism evidence="2 3">
    <name type="scientific">Durusdinium trenchii</name>
    <dbReference type="NCBI Taxonomy" id="1381693"/>
    <lineage>
        <taxon>Eukaryota</taxon>
        <taxon>Sar</taxon>
        <taxon>Alveolata</taxon>
        <taxon>Dinophyceae</taxon>
        <taxon>Suessiales</taxon>
        <taxon>Symbiodiniaceae</taxon>
        <taxon>Durusdinium</taxon>
    </lineage>
</organism>
<accession>A0ABP0SYT6</accession>
<evidence type="ECO:0000256" key="1">
    <source>
        <dbReference type="SAM" id="Phobius"/>
    </source>
</evidence>
<keyword evidence="1" id="KW-1133">Transmembrane helix</keyword>
<protein>
    <submittedName>
        <fullName evidence="2">Uncharacterized protein</fullName>
    </submittedName>
</protein>
<reference evidence="2 3" key="1">
    <citation type="submission" date="2024-02" db="EMBL/GenBank/DDBJ databases">
        <authorList>
            <person name="Chen Y."/>
            <person name="Shah S."/>
            <person name="Dougan E. K."/>
            <person name="Thang M."/>
            <person name="Chan C."/>
        </authorList>
    </citation>
    <scope>NUCLEOTIDE SEQUENCE [LARGE SCALE GENOMIC DNA]</scope>
</reference>
<comment type="caution">
    <text evidence="2">The sequence shown here is derived from an EMBL/GenBank/DDBJ whole genome shotgun (WGS) entry which is preliminary data.</text>
</comment>
<sequence>MDNAPDKEALPEACRMRWKKARGYPMSDEARHSLAVRLDGILLEPADISIWDEGPENGSVPLEFLFPGAPDCDGQRLGEALGEVVQERLQEEQRAEFRWQLKQRQESSLRRRKANAAEEGDTSEEKWRSYLQKPAAEVTLKVHSVFDAGTRMRKVLGCRVSMSPEAAHGLGKICFRHVFESEEEERERLQKLKWYEDPFLSCFYGCSCVIIVVVTLWLCMLLPAVIRQL</sequence>
<gene>
    <name evidence="2" type="ORF">CCMP2556_LOCUS54850</name>
</gene>
<proteinExistence type="predicted"/>